<dbReference type="EMBL" id="UINC01021590">
    <property type="protein sequence ID" value="SVA89452.1"/>
    <property type="molecule type" value="Genomic_DNA"/>
</dbReference>
<dbReference type="PANTHER" id="PTHR12110">
    <property type="entry name" value="HYDROXYPYRUVATE ISOMERASE"/>
    <property type="match status" value="1"/>
</dbReference>
<protein>
    <recommendedName>
        <fullName evidence="1">Xylose isomerase-like TIM barrel domain-containing protein</fullName>
    </recommendedName>
</protein>
<dbReference type="InterPro" id="IPR013022">
    <property type="entry name" value="Xyl_isomerase-like_TIM-brl"/>
</dbReference>
<dbReference type="InterPro" id="IPR050312">
    <property type="entry name" value="IolE/XylAMocC-like"/>
</dbReference>
<accession>A0A381ZKT0</accession>
<dbReference type="InterPro" id="IPR036237">
    <property type="entry name" value="Xyl_isomerase-like_sf"/>
</dbReference>
<sequence>MYLGVQGLMPTDLNDVDEKTTSNIRKHGFTGVACRYFDPINVTKNEVTRLRSVLSNGGIDPCQVVAHHPDLIDPSLSERRRGIEAMQKMCQVASWLGAGNLYVRPGSLNPDGSWFAHPDNYRDETFETLIGSLTEVCKAAEQENVMLAVEGHTLSILDTPERILALINSVGSEKLRFNMDPVNFVSSLRDAYSTTSLQKHIYEVLGPYIICGHAKDFFVQNRLVLHLEETVIGEGLLDQKVFLEGFETHCPEGYVQIEHLPEHQIPIARKNLYKVGVKAGINWIGLGS</sequence>
<evidence type="ECO:0000259" key="1">
    <source>
        <dbReference type="Pfam" id="PF01261"/>
    </source>
</evidence>
<proteinExistence type="predicted"/>
<evidence type="ECO:0000313" key="2">
    <source>
        <dbReference type="EMBL" id="SVA89452.1"/>
    </source>
</evidence>
<organism evidence="2">
    <name type="scientific">marine metagenome</name>
    <dbReference type="NCBI Taxonomy" id="408172"/>
    <lineage>
        <taxon>unclassified sequences</taxon>
        <taxon>metagenomes</taxon>
        <taxon>ecological metagenomes</taxon>
    </lineage>
</organism>
<dbReference type="Pfam" id="PF01261">
    <property type="entry name" value="AP_endonuc_2"/>
    <property type="match status" value="1"/>
</dbReference>
<dbReference type="SUPFAM" id="SSF51658">
    <property type="entry name" value="Xylose isomerase-like"/>
    <property type="match status" value="1"/>
</dbReference>
<dbReference type="Gene3D" id="3.20.20.150">
    <property type="entry name" value="Divalent-metal-dependent TIM barrel enzymes"/>
    <property type="match status" value="1"/>
</dbReference>
<gene>
    <name evidence="2" type="ORF">METZ01_LOCUS142306</name>
</gene>
<name>A0A381ZKT0_9ZZZZ</name>
<reference evidence="2" key="1">
    <citation type="submission" date="2018-05" db="EMBL/GenBank/DDBJ databases">
        <authorList>
            <person name="Lanie J.A."/>
            <person name="Ng W.-L."/>
            <person name="Kazmierczak K.M."/>
            <person name="Andrzejewski T.M."/>
            <person name="Davidsen T.M."/>
            <person name="Wayne K.J."/>
            <person name="Tettelin H."/>
            <person name="Glass J.I."/>
            <person name="Rusch D."/>
            <person name="Podicherti R."/>
            <person name="Tsui H.-C.T."/>
            <person name="Winkler M.E."/>
        </authorList>
    </citation>
    <scope>NUCLEOTIDE SEQUENCE</scope>
</reference>
<feature type="domain" description="Xylose isomerase-like TIM barrel" evidence="1">
    <location>
        <begin position="24"/>
        <end position="258"/>
    </location>
</feature>
<dbReference type="AlphaFoldDB" id="A0A381ZKT0"/>